<dbReference type="InterPro" id="IPR009387">
    <property type="entry name" value="HigB-2"/>
</dbReference>
<evidence type="ECO:0000313" key="1">
    <source>
        <dbReference type="EMBL" id="MDL2408444.1"/>
    </source>
</evidence>
<comment type="caution">
    <text evidence="1">The sequence shown here is derived from an EMBL/GenBank/DDBJ whole genome shotgun (WGS) entry which is preliminary data.</text>
</comment>
<gene>
    <name evidence="1" type="ORF">PY650_22900</name>
</gene>
<evidence type="ECO:0000313" key="2">
    <source>
        <dbReference type="Proteomes" id="UP001172630"/>
    </source>
</evidence>
<dbReference type="EMBL" id="JARFYN010000034">
    <property type="protein sequence ID" value="MDL2408444.1"/>
    <property type="molecule type" value="Genomic_DNA"/>
</dbReference>
<dbReference type="Proteomes" id="UP001172630">
    <property type="component" value="Unassembled WGS sequence"/>
</dbReference>
<dbReference type="Pfam" id="PF06296">
    <property type="entry name" value="RelE"/>
    <property type="match status" value="1"/>
</dbReference>
<keyword evidence="2" id="KW-1185">Reference proteome</keyword>
<dbReference type="RefSeq" id="WP_285881862.1">
    <property type="nucleotide sequence ID" value="NZ_JARFYN010000034.1"/>
</dbReference>
<proteinExistence type="predicted"/>
<sequence>MPCCATPPRRSKLDWSTPDWAAFKKRVAGPGRGKRGSDRTVVGHRHADRLIFVNGFATNETENVRKKEKEALRKLCDV</sequence>
<protein>
    <submittedName>
        <fullName evidence="1">Type II toxin-antitoxin system RelE/ParE family toxin</fullName>
    </submittedName>
</protein>
<name>A0ABT7KII6_9HYPH</name>
<accession>A0ABT7KII6</accession>
<reference evidence="1" key="1">
    <citation type="submission" date="2023-06" db="EMBL/GenBank/DDBJ databases">
        <title>Phylogenetic Diversity of Rhizobium strains.</title>
        <authorList>
            <person name="Moura F.T."/>
            <person name="Helene L.C.F."/>
            <person name="Hungria M."/>
        </authorList>
    </citation>
    <scope>NUCLEOTIDE SEQUENCE</scope>
    <source>
        <strain evidence="1">CCGE524</strain>
    </source>
</reference>
<organism evidence="1 2">
    <name type="scientific">Rhizobium calliandrae</name>
    <dbReference type="NCBI Taxonomy" id="1312182"/>
    <lineage>
        <taxon>Bacteria</taxon>
        <taxon>Pseudomonadati</taxon>
        <taxon>Pseudomonadota</taxon>
        <taxon>Alphaproteobacteria</taxon>
        <taxon>Hyphomicrobiales</taxon>
        <taxon>Rhizobiaceae</taxon>
        <taxon>Rhizobium/Agrobacterium group</taxon>
        <taxon>Rhizobium</taxon>
    </lineage>
</organism>